<comment type="caution">
    <text evidence="3">The sequence shown here is derived from an EMBL/GenBank/DDBJ whole genome shotgun (WGS) entry which is preliminary data.</text>
</comment>
<dbReference type="Proteomes" id="UP000596857">
    <property type="component" value="Unassembled WGS sequence"/>
</dbReference>
<evidence type="ECO:0000256" key="1">
    <source>
        <dbReference type="SAM" id="Coils"/>
    </source>
</evidence>
<evidence type="ECO:0000256" key="2">
    <source>
        <dbReference type="SAM" id="Phobius"/>
    </source>
</evidence>
<dbReference type="EMBL" id="WHOB01000052">
    <property type="protein sequence ID" value="NOU80628.1"/>
    <property type="molecule type" value="Genomic_DNA"/>
</dbReference>
<keyword evidence="1" id="KW-0175">Coiled coil</keyword>
<evidence type="ECO:0000313" key="3">
    <source>
        <dbReference type="EMBL" id="NOU80628.1"/>
    </source>
</evidence>
<feature type="transmembrane region" description="Helical" evidence="2">
    <location>
        <begin position="35"/>
        <end position="60"/>
    </location>
</feature>
<organism evidence="3 4">
    <name type="scientific">Paenibacillus phytohabitans</name>
    <dbReference type="NCBI Taxonomy" id="2654978"/>
    <lineage>
        <taxon>Bacteria</taxon>
        <taxon>Bacillati</taxon>
        <taxon>Bacillota</taxon>
        <taxon>Bacilli</taxon>
        <taxon>Bacillales</taxon>
        <taxon>Paenibacillaceae</taxon>
        <taxon>Paenibacillus</taxon>
    </lineage>
</organism>
<feature type="transmembrane region" description="Helical" evidence="2">
    <location>
        <begin position="7"/>
        <end position="29"/>
    </location>
</feature>
<keyword evidence="2" id="KW-1133">Transmembrane helix</keyword>
<dbReference type="RefSeq" id="WP_171718258.1">
    <property type="nucleotide sequence ID" value="NZ_WHOB01000052.1"/>
</dbReference>
<keyword evidence="2" id="KW-0812">Transmembrane</keyword>
<feature type="coiled-coil region" evidence="1">
    <location>
        <begin position="130"/>
        <end position="157"/>
    </location>
</feature>
<name>A0ABX1YID5_9BACL</name>
<proteinExistence type="predicted"/>
<protein>
    <recommendedName>
        <fullName evidence="5">MFS transporter</fullName>
    </recommendedName>
</protein>
<accession>A0ABX1YID5</accession>
<reference evidence="3 4" key="1">
    <citation type="submission" date="2019-10" db="EMBL/GenBank/DDBJ databases">
        <title>Description of Paenibacillus terricola sp. nov.</title>
        <authorList>
            <person name="Carlier A."/>
            <person name="Qi S."/>
        </authorList>
    </citation>
    <scope>NUCLEOTIDE SEQUENCE [LARGE SCALE GENOMIC DNA]</scope>
    <source>
        <strain evidence="3 4">LMG 31459</strain>
    </source>
</reference>
<evidence type="ECO:0000313" key="4">
    <source>
        <dbReference type="Proteomes" id="UP000596857"/>
    </source>
</evidence>
<feature type="transmembrane region" description="Helical" evidence="2">
    <location>
        <begin position="103"/>
        <end position="126"/>
    </location>
</feature>
<feature type="transmembrane region" description="Helical" evidence="2">
    <location>
        <begin position="72"/>
        <end position="97"/>
    </location>
</feature>
<evidence type="ECO:0008006" key="5">
    <source>
        <dbReference type="Google" id="ProtNLM"/>
    </source>
</evidence>
<keyword evidence="2" id="KW-0472">Membrane</keyword>
<sequence length="248" mass="27670">MNKQRSYTGLITVIYAAVLAVTVFSFFMLGFSESLVRFIVTLLAVCIAETAVYGYCVFWLRSAPDVSRTSPLLLSGAWIIALYVFVVIALAVLLDWILELSPLWYAGVQLVVLVTAVAVLEAIGLYGRNAASQEQRDADASRNLRRYRQELREIRELAGSWKHPESIRLTELVDSLGEKFQYSDPVSNPELAATEDMISQQISLLHDHVALLLVLKEPPAGWEAETQELTDSIAGTLQRRNRELAALK</sequence>
<gene>
    <name evidence="3" type="ORF">GC101_17330</name>
</gene>
<keyword evidence="4" id="KW-1185">Reference proteome</keyword>